<dbReference type="OrthoDB" id="340681at2759"/>
<proteinExistence type="predicted"/>
<evidence type="ECO:0000313" key="2">
    <source>
        <dbReference type="EMBL" id="GBF89217.1"/>
    </source>
</evidence>
<feature type="region of interest" description="Disordered" evidence="1">
    <location>
        <begin position="313"/>
        <end position="332"/>
    </location>
</feature>
<dbReference type="Pfam" id="PF04801">
    <property type="entry name" value="RPC5"/>
    <property type="match status" value="1"/>
</dbReference>
<organism evidence="2 3">
    <name type="scientific">Raphidocelis subcapitata</name>
    <dbReference type="NCBI Taxonomy" id="307507"/>
    <lineage>
        <taxon>Eukaryota</taxon>
        <taxon>Viridiplantae</taxon>
        <taxon>Chlorophyta</taxon>
        <taxon>core chlorophytes</taxon>
        <taxon>Chlorophyceae</taxon>
        <taxon>CS clade</taxon>
        <taxon>Sphaeropleales</taxon>
        <taxon>Selenastraceae</taxon>
        <taxon>Raphidocelis</taxon>
    </lineage>
</organism>
<dbReference type="PANTHER" id="PTHR12069">
    <property type="entry name" value="DNA-DIRECTED RNA POLYMERASES III 80 KDA POLYPEPTIDE RNA POLYMERASE III SUBUNIT 5"/>
    <property type="match status" value="1"/>
</dbReference>
<gene>
    <name evidence="2" type="ORF">Rsub_02094</name>
</gene>
<feature type="compositionally biased region" description="Pro residues" evidence="1">
    <location>
        <begin position="321"/>
        <end position="330"/>
    </location>
</feature>
<keyword evidence="3" id="KW-1185">Reference proteome</keyword>
<dbReference type="STRING" id="307507.A0A2V0NW99"/>
<name>A0A2V0NW99_9CHLO</name>
<dbReference type="GO" id="GO:0042797">
    <property type="term" value="P:tRNA transcription by RNA polymerase III"/>
    <property type="evidence" value="ECO:0007669"/>
    <property type="project" value="TreeGrafter"/>
</dbReference>
<evidence type="ECO:0000313" key="3">
    <source>
        <dbReference type="Proteomes" id="UP000247498"/>
    </source>
</evidence>
<dbReference type="InterPro" id="IPR006886">
    <property type="entry name" value="RNA_pol_III_Rpc5"/>
</dbReference>
<feature type="compositionally biased region" description="Gly residues" evidence="1">
    <location>
        <begin position="206"/>
        <end position="220"/>
    </location>
</feature>
<comment type="caution">
    <text evidence="2">The sequence shown here is derived from an EMBL/GenBank/DDBJ whole genome shotgun (WGS) entry which is preliminary data.</text>
</comment>
<dbReference type="PANTHER" id="PTHR12069:SF0">
    <property type="entry name" value="DNA-DIRECTED RNA POLYMERASE III SUBUNIT RPC5"/>
    <property type="match status" value="1"/>
</dbReference>
<dbReference type="InParanoid" id="A0A2V0NW99"/>
<feature type="region of interest" description="Disordered" evidence="1">
    <location>
        <begin position="201"/>
        <end position="235"/>
    </location>
</feature>
<sequence length="508" mass="52042">MAAAGSGGAAAPLLSLSDAAATGAPAQPGLDLPAGDRVVSSMDVVVCSSAELGTNSKLVLLQQPLRGIWRPYELGHAAAARLRPRARRLEVELPLDRRGPNYNPDFADAASRAAEAAARGKRGRGRGRGRGGGEEGDDAMEPEDAVAAASARMERLLLRSSAVESGGCDFAVGMVRGGRLLLVPVDYSVQLRPHLAHLGAKDAAAGRGGGRGGGAGGGAGAESDGEGGEEDEGPVAIEVQVKRRETERQAAARLKSFSHLQAEEEAEEWRPLTVVEADGAHVWRSVQPPRGAEDAAPPLLPLSRGEYLKAITPGAAGPGAGPAPPPPPSMPAAAAARAGAAAAAAGRPAAAAAAGAAGVASPRDSGPLPPQAASAVRRELRALFVGAAVINLDDVRSHLRKCEEASLARRGATLSDDSLHAAIVAGGEYAALRRGYALKPGPSDPNAGLRNLVLELLAERTSLRKSDVVGAARDKSVIFVEAQYNKIMRDLCRNNGGTWTARTGKDDK</sequence>
<dbReference type="AlphaFoldDB" id="A0A2V0NW99"/>
<feature type="region of interest" description="Disordered" evidence="1">
    <location>
        <begin position="111"/>
        <end position="141"/>
    </location>
</feature>
<dbReference type="GO" id="GO:0005666">
    <property type="term" value="C:RNA polymerase III complex"/>
    <property type="evidence" value="ECO:0007669"/>
    <property type="project" value="TreeGrafter"/>
</dbReference>
<reference evidence="2 3" key="1">
    <citation type="journal article" date="2018" name="Sci. Rep.">
        <title>Raphidocelis subcapitata (=Pseudokirchneriella subcapitata) provides an insight into genome evolution and environmental adaptations in the Sphaeropleales.</title>
        <authorList>
            <person name="Suzuki S."/>
            <person name="Yamaguchi H."/>
            <person name="Nakajima N."/>
            <person name="Kawachi M."/>
        </authorList>
    </citation>
    <scope>NUCLEOTIDE SEQUENCE [LARGE SCALE GENOMIC DNA]</scope>
    <source>
        <strain evidence="2 3">NIES-35</strain>
    </source>
</reference>
<feature type="compositionally biased region" description="Basic residues" evidence="1">
    <location>
        <begin position="119"/>
        <end position="129"/>
    </location>
</feature>
<dbReference type="EMBL" id="BDRX01000009">
    <property type="protein sequence ID" value="GBF89217.1"/>
    <property type="molecule type" value="Genomic_DNA"/>
</dbReference>
<accession>A0A2V0NW99</accession>
<evidence type="ECO:0000256" key="1">
    <source>
        <dbReference type="SAM" id="MobiDB-lite"/>
    </source>
</evidence>
<protein>
    <submittedName>
        <fullName evidence="2">Uncharacterized protein</fullName>
    </submittedName>
</protein>
<dbReference type="Proteomes" id="UP000247498">
    <property type="component" value="Unassembled WGS sequence"/>
</dbReference>
<feature type="compositionally biased region" description="Acidic residues" evidence="1">
    <location>
        <begin position="223"/>
        <end position="233"/>
    </location>
</feature>